<name>A0A820LPK0_9BILA</name>
<comment type="caution">
    <text evidence="1">The sequence shown here is derived from an EMBL/GenBank/DDBJ whole genome shotgun (WGS) entry which is preliminary data.</text>
</comment>
<reference evidence="1" key="1">
    <citation type="submission" date="2021-02" db="EMBL/GenBank/DDBJ databases">
        <authorList>
            <person name="Nowell W R."/>
        </authorList>
    </citation>
    <scope>NUCLEOTIDE SEQUENCE</scope>
</reference>
<gene>
    <name evidence="1" type="ORF">OXD698_LOCUS49273</name>
</gene>
<feature type="non-terminal residue" evidence="1">
    <location>
        <position position="1"/>
    </location>
</feature>
<protein>
    <submittedName>
        <fullName evidence="1">Uncharacterized protein</fullName>
    </submittedName>
</protein>
<evidence type="ECO:0000313" key="1">
    <source>
        <dbReference type="EMBL" id="CAF4360383.1"/>
    </source>
</evidence>
<dbReference type="Proteomes" id="UP000663844">
    <property type="component" value="Unassembled WGS sequence"/>
</dbReference>
<organism evidence="1 2">
    <name type="scientific">Adineta steineri</name>
    <dbReference type="NCBI Taxonomy" id="433720"/>
    <lineage>
        <taxon>Eukaryota</taxon>
        <taxon>Metazoa</taxon>
        <taxon>Spiralia</taxon>
        <taxon>Gnathifera</taxon>
        <taxon>Rotifera</taxon>
        <taxon>Eurotatoria</taxon>
        <taxon>Bdelloidea</taxon>
        <taxon>Adinetida</taxon>
        <taxon>Adinetidae</taxon>
        <taxon>Adineta</taxon>
    </lineage>
</organism>
<dbReference type="EMBL" id="CAJOAZ010021877">
    <property type="protein sequence ID" value="CAF4360383.1"/>
    <property type="molecule type" value="Genomic_DNA"/>
</dbReference>
<accession>A0A820LPK0</accession>
<proteinExistence type="predicted"/>
<dbReference type="AlphaFoldDB" id="A0A820LPK0"/>
<evidence type="ECO:0000313" key="2">
    <source>
        <dbReference type="Proteomes" id="UP000663844"/>
    </source>
</evidence>
<sequence length="71" mass="8283">LTGIAFKSQDQKDQNDDGLFNRCYQKSMEQVERLPLVLHILKICSRLLFNMLGNIESFCILDDKFKIICTE</sequence>